<feature type="non-terminal residue" evidence="1">
    <location>
        <position position="1"/>
    </location>
</feature>
<reference evidence="1" key="1">
    <citation type="journal article" date="2014" name="Front. Microbiol.">
        <title>High frequency of phylogenetically diverse reductive dehalogenase-homologous genes in deep subseafloor sedimentary metagenomes.</title>
        <authorList>
            <person name="Kawai M."/>
            <person name="Futagami T."/>
            <person name="Toyoda A."/>
            <person name="Takaki Y."/>
            <person name="Nishi S."/>
            <person name="Hori S."/>
            <person name="Arai W."/>
            <person name="Tsubouchi T."/>
            <person name="Morono Y."/>
            <person name="Uchiyama I."/>
            <person name="Ito T."/>
            <person name="Fujiyama A."/>
            <person name="Inagaki F."/>
            <person name="Takami H."/>
        </authorList>
    </citation>
    <scope>NUCLEOTIDE SEQUENCE</scope>
    <source>
        <strain evidence="1">Expedition CK06-06</strain>
    </source>
</reference>
<gene>
    <name evidence="1" type="ORF">S03H2_57990</name>
</gene>
<name>X1IV14_9ZZZZ</name>
<dbReference type="EMBL" id="BARU01037197">
    <property type="protein sequence ID" value="GAH85532.1"/>
    <property type="molecule type" value="Genomic_DNA"/>
</dbReference>
<sequence length="250" mass="28808">LSVDYYNRYTYDIIARIPVPVTYGDSAPYSNDAEMSNKGWEILLSHHHSLFNDFNYTIGGNLTLNKNNVEKYSTPAVTGSETWGYTIYEEGYEWGAYYGYEWTGGFFNNTTEIDAQPTQVGTPEKPGDLKFVDQNNDGVIDADDRIAIGTRTPNIIYGFNVGFDYKGFDFYSFFQGTADVHTYMLWTIAWPFNNYTWQPIYDDQLDYWTPQNMDASSPRLSVEQNVHNRVTSTYTVRKASYLRLKHVEIG</sequence>
<organism evidence="1">
    <name type="scientific">marine sediment metagenome</name>
    <dbReference type="NCBI Taxonomy" id="412755"/>
    <lineage>
        <taxon>unclassified sequences</taxon>
        <taxon>metagenomes</taxon>
        <taxon>ecological metagenomes</taxon>
    </lineage>
</organism>
<dbReference type="AlphaFoldDB" id="X1IV14"/>
<comment type="caution">
    <text evidence="1">The sequence shown here is derived from an EMBL/GenBank/DDBJ whole genome shotgun (WGS) entry which is preliminary data.</text>
</comment>
<evidence type="ECO:0008006" key="2">
    <source>
        <dbReference type="Google" id="ProtNLM"/>
    </source>
</evidence>
<feature type="non-terminal residue" evidence="1">
    <location>
        <position position="250"/>
    </location>
</feature>
<evidence type="ECO:0000313" key="1">
    <source>
        <dbReference type="EMBL" id="GAH85532.1"/>
    </source>
</evidence>
<accession>X1IV14</accession>
<proteinExistence type="predicted"/>
<dbReference type="SUPFAM" id="SSF56935">
    <property type="entry name" value="Porins"/>
    <property type="match status" value="1"/>
</dbReference>
<protein>
    <recommendedName>
        <fullName evidence="2">TonB-dependent receptor-like beta-barrel domain-containing protein</fullName>
    </recommendedName>
</protein>